<dbReference type="GO" id="GO:0009360">
    <property type="term" value="C:DNA polymerase III complex"/>
    <property type="evidence" value="ECO:0007669"/>
    <property type="project" value="InterPro"/>
</dbReference>
<dbReference type="Pfam" id="PF02768">
    <property type="entry name" value="DNA_pol3_beta_3"/>
    <property type="match status" value="1"/>
</dbReference>
<feature type="domain" description="DNA polymerase III beta sliding clamp C-terminal" evidence="12">
    <location>
        <begin position="248"/>
        <end position="369"/>
    </location>
</feature>
<dbReference type="Pfam" id="PF02767">
    <property type="entry name" value="DNA_pol3_beta_2"/>
    <property type="match status" value="1"/>
</dbReference>
<dbReference type="NCBIfam" id="TIGR00663">
    <property type="entry name" value="dnan"/>
    <property type="match status" value="1"/>
</dbReference>
<dbReference type="PANTHER" id="PTHR30478:SF0">
    <property type="entry name" value="BETA SLIDING CLAMP"/>
    <property type="match status" value="1"/>
</dbReference>
<comment type="similarity">
    <text evidence="2 9">Belongs to the beta sliding clamp family.</text>
</comment>
<dbReference type="InterPro" id="IPR022635">
    <property type="entry name" value="DNA_polIII_beta_C"/>
</dbReference>
<gene>
    <name evidence="13" type="primary">dnaN</name>
    <name evidence="13" type="ORF">CO059_02570</name>
</gene>
<dbReference type="GO" id="GO:0005737">
    <property type="term" value="C:cytoplasm"/>
    <property type="evidence" value="ECO:0007669"/>
    <property type="project" value="UniProtKB-SubCell"/>
</dbReference>
<evidence type="ECO:0000256" key="7">
    <source>
        <dbReference type="ARBA" id="ARBA00022932"/>
    </source>
</evidence>
<keyword evidence="5 9" id="KW-0548">Nucleotidyltransferase</keyword>
<evidence type="ECO:0000256" key="8">
    <source>
        <dbReference type="ARBA" id="ARBA00023125"/>
    </source>
</evidence>
<dbReference type="Proteomes" id="UP000228781">
    <property type="component" value="Unassembled WGS sequence"/>
</dbReference>
<dbReference type="AlphaFoldDB" id="A0A2M8EID2"/>
<evidence type="ECO:0000256" key="6">
    <source>
        <dbReference type="ARBA" id="ARBA00022705"/>
    </source>
</evidence>
<feature type="domain" description="DNA polymerase III beta sliding clamp central" evidence="11">
    <location>
        <begin position="127"/>
        <end position="245"/>
    </location>
</feature>
<evidence type="ECO:0000256" key="2">
    <source>
        <dbReference type="ARBA" id="ARBA00010752"/>
    </source>
</evidence>
<dbReference type="InterPro" id="IPR001001">
    <property type="entry name" value="DNA_polIII_beta"/>
</dbReference>
<dbReference type="SMART" id="SM00480">
    <property type="entry name" value="POL3Bc"/>
    <property type="match status" value="1"/>
</dbReference>
<evidence type="ECO:0000256" key="1">
    <source>
        <dbReference type="ARBA" id="ARBA00004496"/>
    </source>
</evidence>
<keyword evidence="8" id="KW-0238">DNA-binding</keyword>
<evidence type="ECO:0000313" key="13">
    <source>
        <dbReference type="EMBL" id="PJC22418.1"/>
    </source>
</evidence>
<comment type="subunit">
    <text evidence="9">Forms a ring-shaped head-to-tail homodimer around DNA.</text>
</comment>
<name>A0A2M8EID2_UNCKA</name>
<dbReference type="InterPro" id="IPR046938">
    <property type="entry name" value="DNA_clamp_sf"/>
</dbReference>
<evidence type="ECO:0000259" key="10">
    <source>
        <dbReference type="Pfam" id="PF00712"/>
    </source>
</evidence>
<evidence type="ECO:0000256" key="9">
    <source>
        <dbReference type="PIRNR" id="PIRNR000804"/>
    </source>
</evidence>
<dbReference type="EMBL" id="PFSK01000037">
    <property type="protein sequence ID" value="PJC22418.1"/>
    <property type="molecule type" value="Genomic_DNA"/>
</dbReference>
<evidence type="ECO:0000256" key="4">
    <source>
        <dbReference type="ARBA" id="ARBA00022679"/>
    </source>
</evidence>
<keyword evidence="3 9" id="KW-0963">Cytoplasm</keyword>
<reference evidence="14" key="1">
    <citation type="submission" date="2017-09" db="EMBL/GenBank/DDBJ databases">
        <title>Depth-based differentiation of microbial function through sediment-hosted aquifers and enrichment of novel symbionts in the deep terrestrial subsurface.</title>
        <authorList>
            <person name="Probst A.J."/>
            <person name="Ladd B."/>
            <person name="Jarett J.K."/>
            <person name="Geller-Mcgrath D.E."/>
            <person name="Sieber C.M.K."/>
            <person name="Emerson J.B."/>
            <person name="Anantharaman K."/>
            <person name="Thomas B.C."/>
            <person name="Malmstrom R."/>
            <person name="Stieglmeier M."/>
            <person name="Klingl A."/>
            <person name="Woyke T."/>
            <person name="Ryan C.M."/>
            <person name="Banfield J.F."/>
        </authorList>
    </citation>
    <scope>NUCLEOTIDE SEQUENCE [LARGE SCALE GENOMIC DNA]</scope>
</reference>
<comment type="subcellular location">
    <subcellularLocation>
        <location evidence="1 9">Cytoplasm</location>
    </subcellularLocation>
</comment>
<feature type="domain" description="DNA polymerase III beta sliding clamp N-terminal" evidence="10">
    <location>
        <begin position="1"/>
        <end position="117"/>
    </location>
</feature>
<comment type="function">
    <text evidence="9">Confers DNA tethering and processivity to DNA polymerases and other proteins. Acts as a clamp, forming a ring around DNA (a reaction catalyzed by the clamp-loading complex) which diffuses in an ATP-independent manner freely and bidirectionally along dsDNA. Initially characterized for its ability to contact the catalytic subunit of DNA polymerase III (Pol III), a complex, multichain enzyme responsible for most of the replicative synthesis in bacteria; Pol III exhibits 3'-5' exonuclease proofreading activity. The beta chain is required for initiation of replication as well as for processivity of DNA replication.</text>
</comment>
<dbReference type="InterPro" id="IPR022637">
    <property type="entry name" value="DNA_polIII_beta_cen"/>
</dbReference>
<evidence type="ECO:0000256" key="5">
    <source>
        <dbReference type="ARBA" id="ARBA00022695"/>
    </source>
</evidence>
<proteinExistence type="inferred from homology"/>
<dbReference type="Pfam" id="PF00712">
    <property type="entry name" value="DNA_pol3_beta"/>
    <property type="match status" value="1"/>
</dbReference>
<dbReference type="InterPro" id="IPR022634">
    <property type="entry name" value="DNA_polIII_beta_N"/>
</dbReference>
<accession>A0A2M8EID2</accession>
<evidence type="ECO:0000259" key="12">
    <source>
        <dbReference type="Pfam" id="PF02768"/>
    </source>
</evidence>
<sequence length="372" mass="39636">MKATVLQENLLPKVAAVARIASAKSALPVLENILLSAEKGKLTLAATDLETGIKTEVGAKVEKSGALTVPARLLVGLIGNLPPGKVTLSAEKDLLTIEAEGISSRINGLAAEEFPAFTVEGKELFTLKASELKKAIDQVSFAAAQDESRPILTGVLLRIGGGELVLTGVDGFRLAEKKLKVSVSVKSEPGSEAVTLVVPARGLIEVGRLVEGGEVKVSIPELTQLLFQTEEFSIFTQSLEGEFPDYEQIIPTNFETKLTFEKEEFVKAVQLTSIFSERGTSVIKLSHQPAKGTAEVSSQEAELGEVKIEIAIKGEGKVGEIAFNCRYLSDCLGALDSGRIELSLNSALDPALFRAPSDPSYLHVVMPVRLQG</sequence>
<dbReference type="GO" id="GO:0003677">
    <property type="term" value="F:DNA binding"/>
    <property type="evidence" value="ECO:0007669"/>
    <property type="project" value="UniProtKB-UniRule"/>
</dbReference>
<keyword evidence="7 9" id="KW-0239">DNA-directed DNA polymerase</keyword>
<evidence type="ECO:0000313" key="14">
    <source>
        <dbReference type="Proteomes" id="UP000228781"/>
    </source>
</evidence>
<keyword evidence="6 9" id="KW-0235">DNA replication</keyword>
<dbReference type="GO" id="GO:0003887">
    <property type="term" value="F:DNA-directed DNA polymerase activity"/>
    <property type="evidence" value="ECO:0007669"/>
    <property type="project" value="UniProtKB-UniRule"/>
</dbReference>
<comment type="caution">
    <text evidence="13">The sequence shown here is derived from an EMBL/GenBank/DDBJ whole genome shotgun (WGS) entry which is preliminary data.</text>
</comment>
<organism evidence="13 14">
    <name type="scientific">candidate division WWE3 bacterium CG_4_9_14_0_2_um_filter_48_10</name>
    <dbReference type="NCBI Taxonomy" id="1975078"/>
    <lineage>
        <taxon>Bacteria</taxon>
        <taxon>Katanobacteria</taxon>
    </lineage>
</organism>
<dbReference type="PANTHER" id="PTHR30478">
    <property type="entry name" value="DNA POLYMERASE III SUBUNIT BETA"/>
    <property type="match status" value="1"/>
</dbReference>
<evidence type="ECO:0000256" key="3">
    <source>
        <dbReference type="ARBA" id="ARBA00022490"/>
    </source>
</evidence>
<dbReference type="CDD" id="cd00140">
    <property type="entry name" value="beta_clamp"/>
    <property type="match status" value="1"/>
</dbReference>
<dbReference type="Gene3D" id="3.70.10.10">
    <property type="match status" value="1"/>
</dbReference>
<dbReference type="Gene3D" id="3.10.150.10">
    <property type="entry name" value="DNA Polymerase III, subunit A, domain 2"/>
    <property type="match status" value="1"/>
</dbReference>
<dbReference type="PIRSF" id="PIRSF000804">
    <property type="entry name" value="DNA_pol_III_b"/>
    <property type="match status" value="1"/>
</dbReference>
<protein>
    <recommendedName>
        <fullName evidence="9">Beta sliding clamp</fullName>
    </recommendedName>
</protein>
<dbReference type="GO" id="GO:0008408">
    <property type="term" value="F:3'-5' exonuclease activity"/>
    <property type="evidence" value="ECO:0007669"/>
    <property type="project" value="InterPro"/>
</dbReference>
<dbReference type="GO" id="GO:0006271">
    <property type="term" value="P:DNA strand elongation involved in DNA replication"/>
    <property type="evidence" value="ECO:0007669"/>
    <property type="project" value="TreeGrafter"/>
</dbReference>
<keyword evidence="4 9" id="KW-0808">Transferase</keyword>
<dbReference type="SUPFAM" id="SSF55979">
    <property type="entry name" value="DNA clamp"/>
    <property type="match status" value="3"/>
</dbReference>
<evidence type="ECO:0000259" key="11">
    <source>
        <dbReference type="Pfam" id="PF02767"/>
    </source>
</evidence>